<dbReference type="EMBL" id="BAAAGF010000001">
    <property type="protein sequence ID" value="GAA0739508.1"/>
    <property type="molecule type" value="Genomic_DNA"/>
</dbReference>
<protein>
    <submittedName>
        <fullName evidence="8">RagB/SusD family nutrient uptake outer membrane protein</fullName>
    </submittedName>
</protein>
<organism evidence="8 9">
    <name type="scientific">Gaetbulibacter jejuensis</name>
    <dbReference type="NCBI Taxonomy" id="584607"/>
    <lineage>
        <taxon>Bacteria</taxon>
        <taxon>Pseudomonadati</taxon>
        <taxon>Bacteroidota</taxon>
        <taxon>Flavobacteriia</taxon>
        <taxon>Flavobacteriales</taxon>
        <taxon>Flavobacteriaceae</taxon>
        <taxon>Gaetbulibacter</taxon>
    </lineage>
</organism>
<evidence type="ECO:0000259" key="7">
    <source>
        <dbReference type="Pfam" id="PF14322"/>
    </source>
</evidence>
<evidence type="ECO:0000259" key="6">
    <source>
        <dbReference type="Pfam" id="PF07980"/>
    </source>
</evidence>
<dbReference type="PROSITE" id="PS51257">
    <property type="entry name" value="PROKAR_LIPOPROTEIN"/>
    <property type="match status" value="1"/>
</dbReference>
<dbReference type="InterPro" id="IPR033985">
    <property type="entry name" value="SusD-like_N"/>
</dbReference>
<evidence type="ECO:0000256" key="4">
    <source>
        <dbReference type="ARBA" id="ARBA00023136"/>
    </source>
</evidence>
<evidence type="ECO:0000313" key="9">
    <source>
        <dbReference type="Proteomes" id="UP001500736"/>
    </source>
</evidence>
<proteinExistence type="inferred from homology"/>
<dbReference type="InterPro" id="IPR011990">
    <property type="entry name" value="TPR-like_helical_dom_sf"/>
</dbReference>
<evidence type="ECO:0000256" key="5">
    <source>
        <dbReference type="ARBA" id="ARBA00023237"/>
    </source>
</evidence>
<gene>
    <name evidence="8" type="ORF">GCM10009431_08640</name>
</gene>
<evidence type="ECO:0000313" key="8">
    <source>
        <dbReference type="EMBL" id="GAA0739508.1"/>
    </source>
</evidence>
<dbReference type="InterPro" id="IPR012944">
    <property type="entry name" value="SusD_RagB_dom"/>
</dbReference>
<evidence type="ECO:0000256" key="3">
    <source>
        <dbReference type="ARBA" id="ARBA00022729"/>
    </source>
</evidence>
<dbReference type="Proteomes" id="UP001500736">
    <property type="component" value="Unassembled WGS sequence"/>
</dbReference>
<keyword evidence="4" id="KW-0472">Membrane</keyword>
<reference evidence="8 9" key="1">
    <citation type="journal article" date="2019" name="Int. J. Syst. Evol. Microbiol.">
        <title>The Global Catalogue of Microorganisms (GCM) 10K type strain sequencing project: providing services to taxonomists for standard genome sequencing and annotation.</title>
        <authorList>
            <consortium name="The Broad Institute Genomics Platform"/>
            <consortium name="The Broad Institute Genome Sequencing Center for Infectious Disease"/>
            <person name="Wu L."/>
            <person name="Ma J."/>
        </authorList>
    </citation>
    <scope>NUCLEOTIDE SEQUENCE [LARGE SCALE GENOMIC DNA]</scope>
    <source>
        <strain evidence="8 9">JCM 15976</strain>
    </source>
</reference>
<keyword evidence="9" id="KW-1185">Reference proteome</keyword>
<comment type="subcellular location">
    <subcellularLocation>
        <location evidence="1">Cell outer membrane</location>
    </subcellularLocation>
</comment>
<dbReference type="SUPFAM" id="SSF48452">
    <property type="entry name" value="TPR-like"/>
    <property type="match status" value="1"/>
</dbReference>
<keyword evidence="5" id="KW-0998">Cell outer membrane</keyword>
<feature type="domain" description="SusD-like N-terminal" evidence="7">
    <location>
        <begin position="23"/>
        <end position="227"/>
    </location>
</feature>
<dbReference type="RefSeq" id="WP_343796075.1">
    <property type="nucleotide sequence ID" value="NZ_BAAAGF010000001.1"/>
</dbReference>
<comment type="similarity">
    <text evidence="2">Belongs to the SusD family.</text>
</comment>
<dbReference type="Pfam" id="PF07980">
    <property type="entry name" value="SusD_RagB"/>
    <property type="match status" value="1"/>
</dbReference>
<evidence type="ECO:0000256" key="2">
    <source>
        <dbReference type="ARBA" id="ARBA00006275"/>
    </source>
</evidence>
<feature type="domain" description="RagB/SusD" evidence="6">
    <location>
        <begin position="324"/>
        <end position="482"/>
    </location>
</feature>
<dbReference type="Gene3D" id="1.25.40.390">
    <property type="match status" value="1"/>
</dbReference>
<accession>A0ABN1JI56</accession>
<dbReference type="Pfam" id="PF14322">
    <property type="entry name" value="SusD-like_3"/>
    <property type="match status" value="1"/>
</dbReference>
<keyword evidence="3" id="KW-0732">Signal</keyword>
<evidence type="ECO:0000256" key="1">
    <source>
        <dbReference type="ARBA" id="ARBA00004442"/>
    </source>
</evidence>
<sequence length="482" mass="53596">MKHIKYLAFVLIGVMFSCNEDDFLNPIPDSRVVVTSYFNSDEEVLAGILGVYDAIQGIPEETTSNSSLVNRGVQFEYLVTEMRSDNTRSATTEGSKADFHRYLVDANNVEVEDYYASMYEIIFRANNILDFIEVAEEGNRAAYTAESKFLRAYAYFNLVRLFGDVPMVTSVVNPTQSEALYTRVETSQIYDLIIDDLLIAVDDLNNSGSKNRASKAAAQALLAKVYLTLPNPNYIGAQQMCEAIIGTPQFTLLPDFYDVFYQELNDEIIFSVGYSSGFSEDAQGFSSEFTADAGRQDGLNIVNNNLIADFEAYGGNRTSVSYFQSPTSSDLTEVGKYLPDGYMRDEDGNYGPNPPRLAGNDWIVLRYADVLLMHVESILAGAEVTGNQAAITSFQQVRDRAGLTTPVTSITRDDLIMERRVELAFENHRFFDLVRFGIADAVLSAHASEMGYPDYTSRALLLPIPNREINLSGGLMTQNPGY</sequence>
<name>A0ABN1JI56_9FLAO</name>
<comment type="caution">
    <text evidence="8">The sequence shown here is derived from an EMBL/GenBank/DDBJ whole genome shotgun (WGS) entry which is preliminary data.</text>
</comment>